<evidence type="ECO:0000259" key="11">
    <source>
        <dbReference type="PROSITE" id="PS51712"/>
    </source>
</evidence>
<dbReference type="InterPro" id="IPR006073">
    <property type="entry name" value="GTP-bd"/>
</dbReference>
<dbReference type="InterPro" id="IPR031166">
    <property type="entry name" value="G_ENGA"/>
</dbReference>
<evidence type="ECO:0000256" key="2">
    <source>
        <dbReference type="ARBA" id="ARBA00020953"/>
    </source>
</evidence>
<evidence type="ECO:0000256" key="6">
    <source>
        <dbReference type="ARBA" id="ARBA00023134"/>
    </source>
</evidence>
<evidence type="ECO:0000313" key="13">
    <source>
        <dbReference type="Proteomes" id="UP000826775"/>
    </source>
</evidence>
<dbReference type="NCBIfam" id="TIGR03594">
    <property type="entry name" value="GTPase_EngA"/>
    <property type="match status" value="1"/>
</dbReference>
<evidence type="ECO:0000256" key="4">
    <source>
        <dbReference type="ARBA" id="ARBA00022737"/>
    </source>
</evidence>
<evidence type="ECO:0000313" key="12">
    <source>
        <dbReference type="EMBL" id="BCZ17311.1"/>
    </source>
</evidence>
<evidence type="ECO:0000256" key="7">
    <source>
        <dbReference type="ARBA" id="ARBA00032345"/>
    </source>
</evidence>
<dbReference type="Pfam" id="PF14714">
    <property type="entry name" value="KH_dom-like"/>
    <property type="match status" value="1"/>
</dbReference>
<feature type="binding site" evidence="8">
    <location>
        <begin position="56"/>
        <end position="60"/>
    </location>
    <ligand>
        <name>GTP</name>
        <dbReference type="ChEBI" id="CHEBI:37565"/>
        <label>1</label>
    </ligand>
</feature>
<proteinExistence type="inferred from homology"/>
<feature type="domain" description="EngA-type G" evidence="11">
    <location>
        <begin position="178"/>
        <end position="349"/>
    </location>
</feature>
<dbReference type="Gene3D" id="3.30.300.20">
    <property type="match status" value="1"/>
</dbReference>
<dbReference type="InterPro" id="IPR016484">
    <property type="entry name" value="GTPase_Der"/>
</dbReference>
<sequence>MVLKIAILGMPNVGKSSLFNCFLKSRSAITSNIAGTTRDIKKQTFLLAGHGVELWDTGGFDPAHIFGDKIASLNMEAVQSCDLVLYVVDGKVPPQDADKQHILGVQKQNCPCFLLINKVDNDTEALSAYEFASLGVQDMFFVSASHNRGLDKLTQAILRHFKLKPLQAPQVQETPERIQVGIIGRVNVGKSSILNALVAKERALVSSVAGTTVDPVDETIAHNGQEICFVDTAGLRQRGKIEGLEKFALDRTRKVLENAHIALLILDASTPFVDLDEKIASLADEFRLGVVVVLNKWDIRHASFENILQTFKHKFKFLQHAPIITASAVSKRHILQIKDKILEVHRYFTMRISTSTLNKVIGEATQRHPLPSDHGKIVRIYYSTQFASCPPQIALVMNRPKALHFSYKRYLTNTLRAKFGFLGTPIILLAKGKEDSINP</sequence>
<protein>
    <recommendedName>
        <fullName evidence="2 8">GTPase Der</fullName>
    </recommendedName>
    <alternativeName>
        <fullName evidence="7 8">GTP-binding protein EngA</fullName>
    </alternativeName>
</protein>
<dbReference type="Pfam" id="PF01926">
    <property type="entry name" value="MMR_HSR1"/>
    <property type="match status" value="2"/>
</dbReference>
<comment type="similarity">
    <text evidence="1 8 9 10">Belongs to the TRAFAC class TrmE-Era-EngA-EngB-Septin-like GTPase superfamily. EngA (Der) GTPase family.</text>
</comment>
<dbReference type="NCBIfam" id="TIGR00231">
    <property type="entry name" value="small_GTP"/>
    <property type="match status" value="2"/>
</dbReference>
<dbReference type="InterPro" id="IPR032859">
    <property type="entry name" value="KH_dom-like"/>
</dbReference>
<keyword evidence="5 8" id="KW-0547">Nucleotide-binding</keyword>
<comment type="subunit">
    <text evidence="8">Associates with the 50S ribosomal subunit.</text>
</comment>
<dbReference type="HAMAP" id="MF_00195">
    <property type="entry name" value="GTPase_Der"/>
    <property type="match status" value="1"/>
</dbReference>
<dbReference type="PRINTS" id="PR00326">
    <property type="entry name" value="GTP1OBG"/>
</dbReference>
<evidence type="ECO:0000256" key="8">
    <source>
        <dbReference type="HAMAP-Rule" id="MF_00195"/>
    </source>
</evidence>
<dbReference type="InterPro" id="IPR027417">
    <property type="entry name" value="P-loop_NTPase"/>
</dbReference>
<dbReference type="InterPro" id="IPR015946">
    <property type="entry name" value="KH_dom-like_a/b"/>
</dbReference>
<evidence type="ECO:0000256" key="9">
    <source>
        <dbReference type="PROSITE-ProRule" id="PRU01049"/>
    </source>
</evidence>
<dbReference type="SUPFAM" id="SSF52540">
    <property type="entry name" value="P-loop containing nucleoside triphosphate hydrolases"/>
    <property type="match status" value="2"/>
</dbReference>
<reference evidence="12 13" key="1">
    <citation type="submission" date="2021-07" db="EMBL/GenBank/DDBJ databases">
        <title>Novel Helicobacter sp. Isolated from a dog.</title>
        <authorList>
            <person name="Rimbara E."/>
            <person name="Suzuki M."/>
        </authorList>
    </citation>
    <scope>NUCLEOTIDE SEQUENCE [LARGE SCALE GENOMIC DNA]</scope>
    <source>
        <strain evidence="13">NHP19-003</strain>
    </source>
</reference>
<organism evidence="12 13">
    <name type="scientific">Helicobacter gastrocanis</name>
    <dbReference type="NCBI Taxonomy" id="2849641"/>
    <lineage>
        <taxon>Bacteria</taxon>
        <taxon>Pseudomonadati</taxon>
        <taxon>Campylobacterota</taxon>
        <taxon>Epsilonproteobacteria</taxon>
        <taxon>Campylobacterales</taxon>
        <taxon>Helicobacteraceae</taxon>
        <taxon>Helicobacter</taxon>
    </lineage>
</organism>
<name>A0ABN6I128_9HELI</name>
<feature type="binding site" evidence="8">
    <location>
        <begin position="231"/>
        <end position="235"/>
    </location>
    <ligand>
        <name>GTP</name>
        <dbReference type="ChEBI" id="CHEBI:37565"/>
        <label>2</label>
    </ligand>
</feature>
<feature type="binding site" evidence="8">
    <location>
        <begin position="9"/>
        <end position="16"/>
    </location>
    <ligand>
        <name>GTP</name>
        <dbReference type="ChEBI" id="CHEBI:37565"/>
        <label>1</label>
    </ligand>
</feature>
<evidence type="ECO:0000256" key="5">
    <source>
        <dbReference type="ARBA" id="ARBA00022741"/>
    </source>
</evidence>
<dbReference type="InterPro" id="IPR005225">
    <property type="entry name" value="Small_GTP-bd"/>
</dbReference>
<keyword evidence="3 8" id="KW-0690">Ribosome biogenesis</keyword>
<dbReference type="Proteomes" id="UP000826775">
    <property type="component" value="Chromosome"/>
</dbReference>
<feature type="binding site" evidence="8">
    <location>
        <begin position="295"/>
        <end position="298"/>
    </location>
    <ligand>
        <name>GTP</name>
        <dbReference type="ChEBI" id="CHEBI:37565"/>
        <label>2</label>
    </ligand>
</feature>
<evidence type="ECO:0000256" key="10">
    <source>
        <dbReference type="RuleBase" id="RU004481"/>
    </source>
</evidence>
<dbReference type="PROSITE" id="PS51712">
    <property type="entry name" value="G_ENGA"/>
    <property type="match status" value="1"/>
</dbReference>
<keyword evidence="6 8" id="KW-0342">GTP-binding</keyword>
<dbReference type="PANTHER" id="PTHR43834">
    <property type="entry name" value="GTPASE DER"/>
    <property type="match status" value="1"/>
</dbReference>
<keyword evidence="4 10" id="KW-0677">Repeat</keyword>
<comment type="function">
    <text evidence="8 10">GTPase that plays an essential role in the late steps of ribosome biogenesis.</text>
</comment>
<evidence type="ECO:0000256" key="1">
    <source>
        <dbReference type="ARBA" id="ARBA00008279"/>
    </source>
</evidence>
<feature type="binding site" evidence="8">
    <location>
        <begin position="117"/>
        <end position="120"/>
    </location>
    <ligand>
        <name>GTP</name>
        <dbReference type="ChEBI" id="CHEBI:37565"/>
        <label>1</label>
    </ligand>
</feature>
<evidence type="ECO:0000256" key="3">
    <source>
        <dbReference type="ARBA" id="ARBA00022517"/>
    </source>
</evidence>
<gene>
    <name evidence="12" type="primary">engA</name>
    <name evidence="8" type="synonym">der</name>
    <name evidence="12" type="ORF">NHP190003_05930</name>
</gene>
<dbReference type="CDD" id="cd01894">
    <property type="entry name" value="EngA1"/>
    <property type="match status" value="1"/>
</dbReference>
<dbReference type="PANTHER" id="PTHR43834:SF6">
    <property type="entry name" value="GTPASE DER"/>
    <property type="match status" value="1"/>
</dbReference>
<keyword evidence="13" id="KW-1185">Reference proteome</keyword>
<dbReference type="EMBL" id="AP024814">
    <property type="protein sequence ID" value="BCZ17311.1"/>
    <property type="molecule type" value="Genomic_DNA"/>
</dbReference>
<accession>A0ABN6I128</accession>
<feature type="binding site" evidence="8">
    <location>
        <begin position="184"/>
        <end position="191"/>
    </location>
    <ligand>
        <name>GTP</name>
        <dbReference type="ChEBI" id="CHEBI:37565"/>
        <label>2</label>
    </ligand>
</feature>
<dbReference type="Gene3D" id="3.40.50.300">
    <property type="entry name" value="P-loop containing nucleotide triphosphate hydrolases"/>
    <property type="match status" value="2"/>
</dbReference>
<dbReference type="CDD" id="cd01895">
    <property type="entry name" value="EngA2"/>
    <property type="match status" value="1"/>
</dbReference>
<dbReference type="PIRSF" id="PIRSF006485">
    <property type="entry name" value="GTP-binding_EngA"/>
    <property type="match status" value="1"/>
</dbReference>